<protein>
    <submittedName>
        <fullName evidence="2">Protein kinase domain-containing protein</fullName>
    </submittedName>
</protein>
<organism evidence="1 2">
    <name type="scientific">Panagrolaimus sp. JU765</name>
    <dbReference type="NCBI Taxonomy" id="591449"/>
    <lineage>
        <taxon>Eukaryota</taxon>
        <taxon>Metazoa</taxon>
        <taxon>Ecdysozoa</taxon>
        <taxon>Nematoda</taxon>
        <taxon>Chromadorea</taxon>
        <taxon>Rhabditida</taxon>
        <taxon>Tylenchina</taxon>
        <taxon>Panagrolaimomorpha</taxon>
        <taxon>Panagrolaimoidea</taxon>
        <taxon>Panagrolaimidae</taxon>
        <taxon>Panagrolaimus</taxon>
    </lineage>
</organism>
<dbReference type="Proteomes" id="UP000887576">
    <property type="component" value="Unplaced"/>
</dbReference>
<reference evidence="2" key="1">
    <citation type="submission" date="2022-11" db="UniProtKB">
        <authorList>
            <consortium name="WormBaseParasite"/>
        </authorList>
    </citation>
    <scope>IDENTIFICATION</scope>
</reference>
<name>A0AC34PU79_9BILA</name>
<evidence type="ECO:0000313" key="1">
    <source>
        <dbReference type="Proteomes" id="UP000887576"/>
    </source>
</evidence>
<accession>A0AC34PU79</accession>
<dbReference type="WBParaSite" id="JU765_v2.g10000.t1">
    <property type="protein sequence ID" value="JU765_v2.g10000.t1"/>
    <property type="gene ID" value="JU765_v2.g10000"/>
</dbReference>
<sequence>MCYLAARKVIHRDIAARNCLLGPKDEVKISDFGLSVADKNVLKLDKLKSMPIRWLAPETLQKGEFSTKSDVWSYGVMLWEIYSHCKTDPFPNMSNGEAKTKILSKELPMSAPENTPDLVKSVMVLCFTHDPEMRPTFESLFRILAPSEPPPPPPPVMPNFETYTLS</sequence>
<evidence type="ECO:0000313" key="2">
    <source>
        <dbReference type="WBParaSite" id="JU765_v2.g10000.t1"/>
    </source>
</evidence>
<proteinExistence type="predicted"/>